<dbReference type="InterPro" id="IPR016163">
    <property type="entry name" value="Ald_DH_C"/>
</dbReference>
<name>C9SE76_VERA1</name>
<dbReference type="HOGENOM" id="CLU_005391_0_1_1"/>
<dbReference type="RefSeq" id="XP_003006455.1">
    <property type="nucleotide sequence ID" value="XM_003006409.1"/>
</dbReference>
<sequence>MRCTPRPLLLRQAVRQRQQTCLSFLSRNLSAAAHCRLDIELTAPNGVTWKQPRGLFINNEEYSQHMSDSDSTEQPICSVQAATESDVNSAVAAARAAFQHPSWRDLSSSARGQLLHNLADLVEANALTLATIETLDNGKPLSASLTEDIPDLVSVLRYYAGWADKRHGQTMDLGPAKLAYTLRQPLGVCAQIIPWNYPLSMAGWKLAPALAAGNTLVLKPAEQTPLSMLYLASLVPAAGLPRGVLNILNGRGPDAGAALAAHAGVDKLAFTGSTTRSSGLRRRHALRDEAEAVALANDSAYGLGAAVFTRDLARAHRVARAVEAGMVWINSSNDTDYRVPFGGVKQSGVGRELGEAGIEAYTVAKSVHVSLEATEGP</sequence>
<protein>
    <submittedName>
        <fullName evidence="5">Aldehyde dehydrogenase</fullName>
    </submittedName>
</protein>
<dbReference type="STRING" id="526221.C9SE76"/>
<comment type="similarity">
    <text evidence="1">Belongs to the aldehyde dehydrogenase family.</text>
</comment>
<dbReference type="Proteomes" id="UP000008698">
    <property type="component" value="Unassembled WGS sequence"/>
</dbReference>
<proteinExistence type="inferred from homology"/>
<dbReference type="Gene3D" id="3.40.309.10">
    <property type="entry name" value="Aldehyde Dehydrogenase, Chain A, domain 2"/>
    <property type="match status" value="1"/>
</dbReference>
<feature type="domain" description="Aldehyde dehydrogenase" evidence="4">
    <location>
        <begin position="69"/>
        <end position="275"/>
    </location>
</feature>
<dbReference type="GO" id="GO:0004029">
    <property type="term" value="F:aldehyde dehydrogenase (NAD+) activity"/>
    <property type="evidence" value="ECO:0007669"/>
    <property type="project" value="TreeGrafter"/>
</dbReference>
<dbReference type="OMA" id="MQDPFVI"/>
<dbReference type="FunFam" id="3.40.605.10:FF:000001">
    <property type="entry name" value="Aldehyde dehydrogenase 1"/>
    <property type="match status" value="1"/>
</dbReference>
<keyword evidence="3" id="KW-0520">NAD</keyword>
<dbReference type="Pfam" id="PF00171">
    <property type="entry name" value="Aldedh"/>
    <property type="match status" value="2"/>
</dbReference>
<dbReference type="eggNOG" id="KOG2450">
    <property type="taxonomic scope" value="Eukaryota"/>
</dbReference>
<evidence type="ECO:0000256" key="3">
    <source>
        <dbReference type="ARBA" id="ARBA00023027"/>
    </source>
</evidence>
<dbReference type="EMBL" id="DS985216">
    <property type="protein sequence ID" value="EEY16485.1"/>
    <property type="molecule type" value="Genomic_DNA"/>
</dbReference>
<dbReference type="PANTHER" id="PTHR43720">
    <property type="entry name" value="2-AMINOMUCONIC SEMIALDEHYDE DEHYDROGENASE"/>
    <property type="match status" value="1"/>
</dbReference>
<dbReference type="InterPro" id="IPR016161">
    <property type="entry name" value="Ald_DH/histidinol_DH"/>
</dbReference>
<dbReference type="InterPro" id="IPR016162">
    <property type="entry name" value="Ald_DH_N"/>
</dbReference>
<keyword evidence="2" id="KW-0560">Oxidoreductase</keyword>
<reference evidence="6" key="1">
    <citation type="journal article" date="2011" name="PLoS Pathog.">
        <title>Comparative genomics yields insights into niche adaptation of plant vascular wilt pathogens.</title>
        <authorList>
            <person name="Klosterman S.J."/>
            <person name="Subbarao K.V."/>
            <person name="Kang S."/>
            <person name="Veronese P."/>
            <person name="Gold S.E."/>
            <person name="Thomma B.P.H.J."/>
            <person name="Chen Z."/>
            <person name="Henrissat B."/>
            <person name="Lee Y.-H."/>
            <person name="Park J."/>
            <person name="Garcia-Pedrajas M.D."/>
            <person name="Barbara D.J."/>
            <person name="Anchieta A."/>
            <person name="de Jonge R."/>
            <person name="Santhanam P."/>
            <person name="Maruthachalam K."/>
            <person name="Atallah Z."/>
            <person name="Amyotte S.G."/>
            <person name="Paz Z."/>
            <person name="Inderbitzin P."/>
            <person name="Hayes R.J."/>
            <person name="Heiman D.I."/>
            <person name="Young S."/>
            <person name="Zeng Q."/>
            <person name="Engels R."/>
            <person name="Galagan J."/>
            <person name="Cuomo C.A."/>
            <person name="Dobinson K.F."/>
            <person name="Ma L.-J."/>
        </authorList>
    </citation>
    <scope>NUCLEOTIDE SEQUENCE [LARGE SCALE GENOMIC DNA]</scope>
    <source>
        <strain evidence="6">VaMs.102 / ATCC MYA-4576 / FGSC 10136</strain>
    </source>
</reference>
<dbReference type="SUPFAM" id="SSF53720">
    <property type="entry name" value="ALDH-like"/>
    <property type="match status" value="1"/>
</dbReference>
<evidence type="ECO:0000259" key="4">
    <source>
        <dbReference type="Pfam" id="PF00171"/>
    </source>
</evidence>
<feature type="domain" description="Aldehyde dehydrogenase" evidence="4">
    <location>
        <begin position="287"/>
        <end position="367"/>
    </location>
</feature>
<organism evidence="6">
    <name type="scientific">Verticillium alfalfae (strain VaMs.102 / ATCC MYA-4576 / FGSC 10136)</name>
    <name type="common">Verticillium wilt of alfalfa</name>
    <name type="synonym">Verticillium albo-atrum</name>
    <dbReference type="NCBI Taxonomy" id="526221"/>
    <lineage>
        <taxon>Eukaryota</taxon>
        <taxon>Fungi</taxon>
        <taxon>Dikarya</taxon>
        <taxon>Ascomycota</taxon>
        <taxon>Pezizomycotina</taxon>
        <taxon>Sordariomycetes</taxon>
        <taxon>Hypocreomycetidae</taxon>
        <taxon>Glomerellales</taxon>
        <taxon>Plectosphaerellaceae</taxon>
        <taxon>Verticillium</taxon>
    </lineage>
</organism>
<keyword evidence="6" id="KW-1185">Reference proteome</keyword>
<dbReference type="KEGG" id="val:VDBG_02594"/>
<evidence type="ECO:0000313" key="6">
    <source>
        <dbReference type="Proteomes" id="UP000008698"/>
    </source>
</evidence>
<dbReference type="InterPro" id="IPR015590">
    <property type="entry name" value="Aldehyde_DH_dom"/>
</dbReference>
<accession>C9SE76</accession>
<dbReference type="Gene3D" id="3.40.605.10">
    <property type="entry name" value="Aldehyde Dehydrogenase, Chain A, domain 1"/>
    <property type="match status" value="2"/>
</dbReference>
<dbReference type="GeneID" id="9535669"/>
<gene>
    <name evidence="5" type="ORF">VDBG_02594</name>
</gene>
<dbReference type="OrthoDB" id="310895at2759"/>
<evidence type="ECO:0000256" key="1">
    <source>
        <dbReference type="ARBA" id="ARBA00009986"/>
    </source>
</evidence>
<dbReference type="AlphaFoldDB" id="C9SE76"/>
<evidence type="ECO:0000313" key="5">
    <source>
        <dbReference type="EMBL" id="EEY16485.1"/>
    </source>
</evidence>
<evidence type="ECO:0000256" key="2">
    <source>
        <dbReference type="ARBA" id="ARBA00023002"/>
    </source>
</evidence>
<dbReference type="PANTHER" id="PTHR43720:SF2">
    <property type="entry name" value="2-AMINOMUCONIC SEMIALDEHYDE DEHYDROGENASE"/>
    <property type="match status" value="1"/>
</dbReference>
<dbReference type="GO" id="GO:0006598">
    <property type="term" value="P:polyamine catabolic process"/>
    <property type="evidence" value="ECO:0007669"/>
    <property type="project" value="TreeGrafter"/>
</dbReference>